<evidence type="ECO:0000256" key="3">
    <source>
        <dbReference type="ARBA" id="ARBA00022475"/>
    </source>
</evidence>
<evidence type="ECO:0000313" key="12">
    <source>
        <dbReference type="EMBL" id="KFC83570.1"/>
    </source>
</evidence>
<evidence type="ECO:0000256" key="4">
    <source>
        <dbReference type="ARBA" id="ARBA00022636"/>
    </source>
</evidence>
<evidence type="ECO:0000256" key="7">
    <source>
        <dbReference type="ARBA" id="ARBA00022989"/>
    </source>
</evidence>
<organism evidence="12 13">
    <name type="scientific">Ewingella americana (strain ATCC 33852 / DSM 4580 / CCUG 14506 / JCM 5911 / LMG 7869 / NCTC 12157 / CDC 1468-78)</name>
    <dbReference type="NCBI Taxonomy" id="910964"/>
    <lineage>
        <taxon>Bacteria</taxon>
        <taxon>Pseudomonadati</taxon>
        <taxon>Pseudomonadota</taxon>
        <taxon>Gammaproteobacteria</taxon>
        <taxon>Enterobacterales</taxon>
        <taxon>Yersiniaceae</taxon>
        <taxon>Ewingella</taxon>
    </lineage>
</organism>
<dbReference type="PROSITE" id="PS50883">
    <property type="entry name" value="EAL"/>
    <property type="match status" value="1"/>
</dbReference>
<dbReference type="Pfam" id="PF00563">
    <property type="entry name" value="EAL"/>
    <property type="match status" value="1"/>
</dbReference>
<dbReference type="eggNOG" id="COG4943">
    <property type="taxonomic scope" value="Bacteria"/>
</dbReference>
<keyword evidence="3" id="KW-1003">Cell membrane</keyword>
<comment type="subcellular location">
    <subcellularLocation>
        <location evidence="1">Cell membrane</location>
        <topology evidence="1">Multi-pass membrane protein</topology>
    </subcellularLocation>
</comment>
<dbReference type="Pfam" id="PF12792">
    <property type="entry name" value="CSS-motif"/>
    <property type="match status" value="1"/>
</dbReference>
<dbReference type="EMBL" id="JMPJ01000037">
    <property type="protein sequence ID" value="KFC83570.1"/>
    <property type="molecule type" value="Genomic_DNA"/>
</dbReference>
<keyword evidence="8 10" id="KW-0472">Membrane</keyword>
<dbReference type="InterPro" id="IPR050706">
    <property type="entry name" value="Cyclic-di-GMP_PDE-like"/>
</dbReference>
<dbReference type="OrthoDB" id="675397at2"/>
<evidence type="ECO:0000256" key="1">
    <source>
        <dbReference type="ARBA" id="ARBA00004651"/>
    </source>
</evidence>
<comment type="catalytic activity">
    <reaction evidence="9">
        <text>3',3'-c-di-GMP + H2O = 5'-phosphoguanylyl(3'-&gt;5')guanosine + H(+)</text>
        <dbReference type="Rhea" id="RHEA:24902"/>
        <dbReference type="ChEBI" id="CHEBI:15377"/>
        <dbReference type="ChEBI" id="CHEBI:15378"/>
        <dbReference type="ChEBI" id="CHEBI:58754"/>
        <dbReference type="ChEBI" id="CHEBI:58805"/>
        <dbReference type="EC" id="3.1.4.52"/>
    </reaction>
</comment>
<dbReference type="InterPro" id="IPR035919">
    <property type="entry name" value="EAL_sf"/>
</dbReference>
<dbReference type="EC" id="3.1.4.52" evidence="2"/>
<accession>A0A085GIM5</accession>
<evidence type="ECO:0000256" key="8">
    <source>
        <dbReference type="ARBA" id="ARBA00023136"/>
    </source>
</evidence>
<keyword evidence="6" id="KW-0378">Hydrolase</keyword>
<evidence type="ECO:0000313" key="13">
    <source>
        <dbReference type="Proteomes" id="UP000028640"/>
    </source>
</evidence>
<dbReference type="CDD" id="cd01948">
    <property type="entry name" value="EAL"/>
    <property type="match status" value="1"/>
</dbReference>
<dbReference type="RefSeq" id="WP_128124538.1">
    <property type="nucleotide sequence ID" value="NZ_JMPJ01000037.1"/>
</dbReference>
<evidence type="ECO:0000259" key="11">
    <source>
        <dbReference type="PROSITE" id="PS50883"/>
    </source>
</evidence>
<name>A0A085GIM5_EWIA3</name>
<dbReference type="STRING" id="910964.GEAM_1200"/>
<keyword evidence="4" id="KW-0973">c-di-GMP</keyword>
<sequence length="520" mass="58377">MLRAKIIRPYIRIAASVLIFLLIVALGVASVSWQTSQGLQQDGQQRLEQALKQIDKMFDNADQAATALQPYLGQVCSRDVVLEMRRQIAIVPNVRTVNLASGDTIYCTALFGPQQGAINDQQYVGGKLFLMTGNAVTPQHPLIAYRQQHGDNSILIGVDGYYMHNILDLLSTRSSLIIRIGDQWMDHLGKVHSGNDNLKGTRLHVDSARYPYQLALLVQHANHWRYVLDYSPFSLLLFPLLGIFMGLMTYMLLGRVGTPLAILKASVANREFVPYFQPVVDGTHYQLTGCEVLMRWQHPQAGLVPPYQFIPLAEGSGMIVEMTRQLMTQTHEYFAPRLSTLPDGFHFGFNICASHFKDLSLIEDCKTFLDAFKGKKINLVLELTERELIEPSDITDSLFKALRRLGVSIALDDFGTGHSSLTYLQKFHIDFLKIDQSFIGRIGTDALSGHIVDNVIDLAKRLDMVIVAEGIETQEQVDYLTPYHLEFFQGYFFGKPVPPEAFSKQWLQSESPAPITLGKA</sequence>
<dbReference type="AlphaFoldDB" id="A0A085GIM5"/>
<dbReference type="GO" id="GO:0071111">
    <property type="term" value="F:cyclic-guanylate-specific phosphodiesterase activity"/>
    <property type="evidence" value="ECO:0007669"/>
    <property type="project" value="UniProtKB-EC"/>
</dbReference>
<dbReference type="SUPFAM" id="SSF141868">
    <property type="entry name" value="EAL domain-like"/>
    <property type="match status" value="1"/>
</dbReference>
<dbReference type="Proteomes" id="UP000028640">
    <property type="component" value="Unassembled WGS sequence"/>
</dbReference>
<feature type="transmembrane region" description="Helical" evidence="10">
    <location>
        <begin position="233"/>
        <end position="253"/>
    </location>
</feature>
<dbReference type="PANTHER" id="PTHR33121">
    <property type="entry name" value="CYCLIC DI-GMP PHOSPHODIESTERASE PDEF"/>
    <property type="match status" value="1"/>
</dbReference>
<comment type="caution">
    <text evidence="12">The sequence shown here is derived from an EMBL/GenBank/DDBJ whole genome shotgun (WGS) entry which is preliminary data.</text>
</comment>
<dbReference type="InterPro" id="IPR001633">
    <property type="entry name" value="EAL_dom"/>
</dbReference>
<evidence type="ECO:0000256" key="2">
    <source>
        <dbReference type="ARBA" id="ARBA00012282"/>
    </source>
</evidence>
<dbReference type="PANTHER" id="PTHR33121:SF80">
    <property type="entry name" value="CYCLIC DI-GMP PHOSPHODIESTERASE PDEL"/>
    <property type="match status" value="1"/>
</dbReference>
<feature type="domain" description="EAL" evidence="11">
    <location>
        <begin position="256"/>
        <end position="510"/>
    </location>
</feature>
<dbReference type="SMART" id="SM00052">
    <property type="entry name" value="EAL"/>
    <property type="match status" value="1"/>
</dbReference>
<reference evidence="12 13" key="1">
    <citation type="submission" date="2014-05" db="EMBL/GenBank/DDBJ databases">
        <title>ATOL: Assembling a taxonomically balanced genome-scale reconstruction of the evolutionary history of the Enterobacteriaceae.</title>
        <authorList>
            <person name="Plunkett G.III."/>
            <person name="Neeno-Eckwall E.C."/>
            <person name="Glasner J.D."/>
            <person name="Perna N.T."/>
        </authorList>
    </citation>
    <scope>NUCLEOTIDE SEQUENCE [LARGE SCALE GENOMIC DNA]</scope>
    <source>
        <strain evidence="12 13">ATCC 33852</strain>
    </source>
</reference>
<keyword evidence="13" id="KW-1185">Reference proteome</keyword>
<keyword evidence="7 10" id="KW-1133">Transmembrane helix</keyword>
<protein>
    <recommendedName>
        <fullName evidence="2">cyclic-guanylate-specific phosphodiesterase</fullName>
        <ecNumber evidence="2">3.1.4.52</ecNumber>
    </recommendedName>
</protein>
<dbReference type="InterPro" id="IPR024744">
    <property type="entry name" value="CSS-motif_dom"/>
</dbReference>
<gene>
    <name evidence="12" type="ORF">GEAM_1200</name>
</gene>
<evidence type="ECO:0000256" key="9">
    <source>
        <dbReference type="ARBA" id="ARBA00034290"/>
    </source>
</evidence>
<evidence type="ECO:0000256" key="5">
    <source>
        <dbReference type="ARBA" id="ARBA00022692"/>
    </source>
</evidence>
<evidence type="ECO:0000256" key="6">
    <source>
        <dbReference type="ARBA" id="ARBA00022801"/>
    </source>
</evidence>
<dbReference type="Gene3D" id="3.20.20.450">
    <property type="entry name" value="EAL domain"/>
    <property type="match status" value="1"/>
</dbReference>
<proteinExistence type="predicted"/>
<dbReference type="GeneID" id="78379542"/>
<evidence type="ECO:0000256" key="10">
    <source>
        <dbReference type="SAM" id="Phobius"/>
    </source>
</evidence>
<keyword evidence="5 10" id="KW-0812">Transmembrane</keyword>
<dbReference type="GO" id="GO:0005886">
    <property type="term" value="C:plasma membrane"/>
    <property type="evidence" value="ECO:0007669"/>
    <property type="project" value="UniProtKB-SubCell"/>
</dbReference>